<dbReference type="Proteomes" id="UP001597079">
    <property type="component" value="Unassembled WGS sequence"/>
</dbReference>
<reference evidence="3" key="1">
    <citation type="journal article" date="2019" name="Int. J. Syst. Evol. Microbiol.">
        <title>The Global Catalogue of Microorganisms (GCM) 10K type strain sequencing project: providing services to taxonomists for standard genome sequencing and annotation.</title>
        <authorList>
            <consortium name="The Broad Institute Genomics Platform"/>
            <consortium name="The Broad Institute Genome Sequencing Center for Infectious Disease"/>
            <person name="Wu L."/>
            <person name="Ma J."/>
        </authorList>
    </citation>
    <scope>NUCLEOTIDE SEQUENCE [LARGE SCALE GENOMIC DNA]</scope>
    <source>
        <strain evidence="3">CGMCC 1.12286</strain>
    </source>
</reference>
<feature type="domain" description="VWFA" evidence="1">
    <location>
        <begin position="133"/>
        <end position="242"/>
    </location>
</feature>
<dbReference type="CDD" id="cd00198">
    <property type="entry name" value="vWFA"/>
    <property type="match status" value="1"/>
</dbReference>
<proteinExistence type="predicted"/>
<dbReference type="InterPro" id="IPR002035">
    <property type="entry name" value="VWF_A"/>
</dbReference>
<organism evidence="2 3">
    <name type="scientific">Alicyclobacillus fodiniaquatilis</name>
    <dbReference type="NCBI Taxonomy" id="1661150"/>
    <lineage>
        <taxon>Bacteria</taxon>
        <taxon>Bacillati</taxon>
        <taxon>Bacillota</taxon>
        <taxon>Bacilli</taxon>
        <taxon>Bacillales</taxon>
        <taxon>Alicyclobacillaceae</taxon>
        <taxon>Alicyclobacillus</taxon>
    </lineage>
</organism>
<gene>
    <name evidence="2" type="ORF">ACFSB2_02715</name>
</gene>
<evidence type="ECO:0000259" key="1">
    <source>
        <dbReference type="PROSITE" id="PS50234"/>
    </source>
</evidence>
<name>A0ABW4JBE3_9BACL</name>
<evidence type="ECO:0000313" key="2">
    <source>
        <dbReference type="EMBL" id="MFD1673621.1"/>
    </source>
</evidence>
<dbReference type="Pfam" id="PF13519">
    <property type="entry name" value="VWA_2"/>
    <property type="match status" value="1"/>
</dbReference>
<sequence length="242" mass="26353">MNEQVTIRQILVITDGCSNIGEDPVDVARQARKQGIVVNVIGVIDKNEMGQQGHDEAMSIADAGGGMCRIVSPVDLSATAQMMTHQTMQMTLQQAVNQELLHVMGKTTEELPPEDRSRIMQVVDKMEEEVGLQLVVAVDMSASMKEKIDTTREAIRDLTLSLQVRLGGSRVAVIAFPGQGDQTTKLVQPFADEIDMRSMEHSLQARGGTPTGPAIAHAIRLFSSDSDRLLDDDVDGPRRGYA</sequence>
<dbReference type="InterPro" id="IPR036465">
    <property type="entry name" value="vWFA_dom_sf"/>
</dbReference>
<dbReference type="Gene3D" id="3.40.50.410">
    <property type="entry name" value="von Willebrand factor, type A domain"/>
    <property type="match status" value="1"/>
</dbReference>
<feature type="domain" description="VWFA" evidence="1">
    <location>
        <begin position="1"/>
        <end position="100"/>
    </location>
</feature>
<evidence type="ECO:0000313" key="3">
    <source>
        <dbReference type="Proteomes" id="UP001597079"/>
    </source>
</evidence>
<protein>
    <submittedName>
        <fullName evidence="2">VWA domain-containing protein</fullName>
    </submittedName>
</protein>
<dbReference type="SUPFAM" id="SSF53300">
    <property type="entry name" value="vWA-like"/>
    <property type="match status" value="2"/>
</dbReference>
<dbReference type="PROSITE" id="PS50234">
    <property type="entry name" value="VWFA"/>
    <property type="match status" value="2"/>
</dbReference>
<comment type="caution">
    <text evidence="2">The sequence shown here is derived from an EMBL/GenBank/DDBJ whole genome shotgun (WGS) entry which is preliminary data.</text>
</comment>
<keyword evidence="3" id="KW-1185">Reference proteome</keyword>
<dbReference type="EMBL" id="JBHUCX010000008">
    <property type="protein sequence ID" value="MFD1673621.1"/>
    <property type="molecule type" value="Genomic_DNA"/>
</dbReference>
<accession>A0ABW4JBE3</accession>
<dbReference type="RefSeq" id="WP_377941080.1">
    <property type="nucleotide sequence ID" value="NZ_JBHUCX010000008.1"/>
</dbReference>